<dbReference type="InterPro" id="IPR007492">
    <property type="entry name" value="LytTR_DNA-bd_dom"/>
</dbReference>
<dbReference type="InterPro" id="IPR046947">
    <property type="entry name" value="LytR-like"/>
</dbReference>
<gene>
    <name evidence="6" type="ORF">GMD50_20230</name>
</gene>
<evidence type="ECO:0000313" key="6">
    <source>
        <dbReference type="EMBL" id="MTR87286.1"/>
    </source>
</evidence>
<evidence type="ECO:0000256" key="3">
    <source>
        <dbReference type="PROSITE-ProRule" id="PRU00169"/>
    </source>
</evidence>
<comment type="function">
    <text evidence="2">May play the central regulatory role in sporulation. It may be an element of the effector pathway responsible for the activation of sporulation genes in response to nutritional stress. Spo0A may act in concert with spo0H (a sigma factor) to control the expression of some genes that are critical to the sporulation process.</text>
</comment>
<dbReference type="SMART" id="SM00850">
    <property type="entry name" value="LytTR"/>
    <property type="match status" value="1"/>
</dbReference>
<dbReference type="SUPFAM" id="SSF52172">
    <property type="entry name" value="CheY-like"/>
    <property type="match status" value="1"/>
</dbReference>
<dbReference type="GO" id="GO:0000156">
    <property type="term" value="F:phosphorelay response regulator activity"/>
    <property type="evidence" value="ECO:0007669"/>
    <property type="project" value="InterPro"/>
</dbReference>
<dbReference type="InterPro" id="IPR011006">
    <property type="entry name" value="CheY-like_superfamily"/>
</dbReference>
<evidence type="ECO:0000256" key="2">
    <source>
        <dbReference type="ARBA" id="ARBA00024867"/>
    </source>
</evidence>
<evidence type="ECO:0000259" key="4">
    <source>
        <dbReference type="PROSITE" id="PS50110"/>
    </source>
</evidence>
<feature type="domain" description="HTH LytTR-type" evidence="5">
    <location>
        <begin position="134"/>
        <end position="239"/>
    </location>
</feature>
<feature type="domain" description="Response regulatory" evidence="4">
    <location>
        <begin position="3"/>
        <end position="122"/>
    </location>
</feature>
<dbReference type="Proteomes" id="UP000478483">
    <property type="component" value="Unassembled WGS sequence"/>
</dbReference>
<dbReference type="PROSITE" id="PS50930">
    <property type="entry name" value="HTH_LYTTR"/>
    <property type="match status" value="1"/>
</dbReference>
<dbReference type="AlphaFoldDB" id="A0A6L6LBB1"/>
<feature type="modified residue" description="4-aspartylphosphate" evidence="3">
    <location>
        <position position="59"/>
    </location>
</feature>
<dbReference type="Pfam" id="PF00072">
    <property type="entry name" value="Response_reg"/>
    <property type="match status" value="1"/>
</dbReference>
<dbReference type="SMART" id="SM00448">
    <property type="entry name" value="REC"/>
    <property type="match status" value="1"/>
</dbReference>
<accession>A0A6L6LBB1</accession>
<dbReference type="Gene3D" id="3.40.50.2300">
    <property type="match status" value="1"/>
</dbReference>
<dbReference type="Pfam" id="PF04397">
    <property type="entry name" value="LytTR"/>
    <property type="match status" value="1"/>
</dbReference>
<dbReference type="PANTHER" id="PTHR37299">
    <property type="entry name" value="TRANSCRIPTIONAL REGULATOR-RELATED"/>
    <property type="match status" value="1"/>
</dbReference>
<dbReference type="CDD" id="cd00156">
    <property type="entry name" value="REC"/>
    <property type="match status" value="1"/>
</dbReference>
<evidence type="ECO:0000259" key="5">
    <source>
        <dbReference type="PROSITE" id="PS50930"/>
    </source>
</evidence>
<evidence type="ECO:0000256" key="1">
    <source>
        <dbReference type="ARBA" id="ARBA00018672"/>
    </source>
</evidence>
<comment type="caution">
    <text evidence="6">The sequence shown here is derived from an EMBL/GenBank/DDBJ whole genome shotgun (WGS) entry which is preliminary data.</text>
</comment>
<proteinExistence type="predicted"/>
<dbReference type="EMBL" id="WNAJ01000057">
    <property type="protein sequence ID" value="MTR87286.1"/>
    <property type="molecule type" value="Genomic_DNA"/>
</dbReference>
<sequence>MYHVAICDDDKVFISYIKKILNQAKGNKQYQFKIFEFCSGEELVSSFDSSMHLDLLILDMELGGIDGDETARLFRDKFKDTVLVFCSGVRTPTVKSFKVTPYRYLLKSYSDVQFVSELKEILEEVEKKSKEEYIVGHYRNNVIRVNIKNILYIENAKRGSKITVCSDCDEAKFDGQILVDDKLETLSVKFYELAFAHSSYIINISHVEKILGNEVYLDSGECLSISRPYQKEFREIFTKSIAEKY</sequence>
<dbReference type="RefSeq" id="WP_118413638.1">
    <property type="nucleotide sequence ID" value="NZ_QRPI01000047.1"/>
</dbReference>
<reference evidence="6 7" key="1">
    <citation type="journal article" date="2019" name="Nat. Med.">
        <title>A library of human gut bacterial isolates paired with longitudinal multiomics data enables mechanistic microbiome research.</title>
        <authorList>
            <person name="Poyet M."/>
            <person name="Groussin M."/>
            <person name="Gibbons S.M."/>
            <person name="Avila-Pacheco J."/>
            <person name="Jiang X."/>
            <person name="Kearney S.M."/>
            <person name="Perrotta A.R."/>
            <person name="Berdy B."/>
            <person name="Zhao S."/>
            <person name="Lieberman T.D."/>
            <person name="Swanson P.K."/>
            <person name="Smith M."/>
            <person name="Roesemann S."/>
            <person name="Alexander J.E."/>
            <person name="Rich S.A."/>
            <person name="Livny J."/>
            <person name="Vlamakis H."/>
            <person name="Clish C."/>
            <person name="Bullock K."/>
            <person name="Deik A."/>
            <person name="Scott J."/>
            <person name="Pierce K.A."/>
            <person name="Xavier R.J."/>
            <person name="Alm E.J."/>
        </authorList>
    </citation>
    <scope>NUCLEOTIDE SEQUENCE [LARGE SCALE GENOMIC DNA]</scope>
    <source>
        <strain evidence="6 7">BIOML-A1</strain>
    </source>
</reference>
<protein>
    <recommendedName>
        <fullName evidence="1">Stage 0 sporulation protein A homolog</fullName>
    </recommendedName>
</protein>
<evidence type="ECO:0000313" key="7">
    <source>
        <dbReference type="Proteomes" id="UP000478483"/>
    </source>
</evidence>
<dbReference type="PANTHER" id="PTHR37299:SF1">
    <property type="entry name" value="STAGE 0 SPORULATION PROTEIN A HOMOLOG"/>
    <property type="match status" value="1"/>
</dbReference>
<dbReference type="Gene3D" id="2.40.50.1020">
    <property type="entry name" value="LytTr DNA-binding domain"/>
    <property type="match status" value="1"/>
</dbReference>
<name>A0A6L6LBB1_9FIRM</name>
<organism evidence="6 7">
    <name type="scientific">Roseburia intestinalis</name>
    <dbReference type="NCBI Taxonomy" id="166486"/>
    <lineage>
        <taxon>Bacteria</taxon>
        <taxon>Bacillati</taxon>
        <taxon>Bacillota</taxon>
        <taxon>Clostridia</taxon>
        <taxon>Lachnospirales</taxon>
        <taxon>Lachnospiraceae</taxon>
        <taxon>Roseburia</taxon>
    </lineage>
</organism>
<keyword evidence="3" id="KW-0597">Phosphoprotein</keyword>
<dbReference type="GO" id="GO:0003677">
    <property type="term" value="F:DNA binding"/>
    <property type="evidence" value="ECO:0007669"/>
    <property type="project" value="InterPro"/>
</dbReference>
<dbReference type="InterPro" id="IPR001789">
    <property type="entry name" value="Sig_transdc_resp-reg_receiver"/>
</dbReference>
<dbReference type="PROSITE" id="PS50110">
    <property type="entry name" value="RESPONSE_REGULATORY"/>
    <property type="match status" value="1"/>
</dbReference>